<evidence type="ECO:0000313" key="10">
    <source>
        <dbReference type="EMBL" id="RFZ79126.1"/>
    </source>
</evidence>
<dbReference type="Pfam" id="PF01314">
    <property type="entry name" value="AFOR_C"/>
    <property type="match status" value="1"/>
</dbReference>
<evidence type="ECO:0000256" key="3">
    <source>
        <dbReference type="ARBA" id="ARBA00022485"/>
    </source>
</evidence>
<evidence type="ECO:0000256" key="4">
    <source>
        <dbReference type="ARBA" id="ARBA00022723"/>
    </source>
</evidence>
<evidence type="ECO:0000313" key="11">
    <source>
        <dbReference type="Proteomes" id="UP000260680"/>
    </source>
</evidence>
<evidence type="ECO:0000259" key="9">
    <source>
        <dbReference type="SMART" id="SM00790"/>
    </source>
</evidence>
<dbReference type="GO" id="GO:0009055">
    <property type="term" value="F:electron transfer activity"/>
    <property type="evidence" value="ECO:0007669"/>
    <property type="project" value="InterPro"/>
</dbReference>
<evidence type="ECO:0000256" key="2">
    <source>
        <dbReference type="ARBA" id="ARBA00011032"/>
    </source>
</evidence>
<evidence type="ECO:0000256" key="1">
    <source>
        <dbReference type="ARBA" id="ARBA00001966"/>
    </source>
</evidence>
<dbReference type="EMBL" id="QOHO01000027">
    <property type="protein sequence ID" value="RFZ79126.1"/>
    <property type="molecule type" value="Genomic_DNA"/>
</dbReference>
<dbReference type="InterPro" id="IPR036021">
    <property type="entry name" value="Tungsten_al_ferr_oxy-like_C"/>
</dbReference>
<dbReference type="SUPFAM" id="SSF48310">
    <property type="entry name" value="Aldehyde ferredoxin oxidoreductase, C-terminal domains"/>
    <property type="match status" value="1"/>
</dbReference>
<evidence type="ECO:0000256" key="6">
    <source>
        <dbReference type="ARBA" id="ARBA00023004"/>
    </source>
</evidence>
<comment type="caution">
    <text evidence="10">The sequence shown here is derived from an EMBL/GenBank/DDBJ whole genome shotgun (WGS) entry which is preliminary data.</text>
</comment>
<dbReference type="InterPro" id="IPR036503">
    <property type="entry name" value="Ald_Fedxn_OxRdtase_N_sf"/>
</dbReference>
<dbReference type="InterPro" id="IPR051919">
    <property type="entry name" value="W-dependent_AOR"/>
</dbReference>
<keyword evidence="6" id="KW-0408">Iron</keyword>
<dbReference type="PANTHER" id="PTHR30038:SF7">
    <property type="entry name" value="TUNGSTEN-CONTAINING GLYCERALDEHYDE-3-PHOSPHATE:FERREDOXIN OXIDOREDUCTASE"/>
    <property type="match status" value="1"/>
</dbReference>
<dbReference type="Gene3D" id="1.10.569.10">
    <property type="entry name" value="Aldehyde Ferredoxin Oxidoreductase Protein, subunit A, domain 2"/>
    <property type="match status" value="1"/>
</dbReference>
<organism evidence="10 11">
    <name type="scientific">Lacrimispora amygdalina</name>
    <dbReference type="NCBI Taxonomy" id="253257"/>
    <lineage>
        <taxon>Bacteria</taxon>
        <taxon>Bacillati</taxon>
        <taxon>Bacillota</taxon>
        <taxon>Clostridia</taxon>
        <taxon>Lachnospirales</taxon>
        <taxon>Lachnospiraceae</taxon>
        <taxon>Lacrimispora</taxon>
    </lineage>
</organism>
<accession>A0A3E2NDQ5</accession>
<reference evidence="10 11" key="1">
    <citation type="submission" date="2018-07" db="EMBL/GenBank/DDBJ databases">
        <title>New species, Clostridium PI-S10-A1B.</title>
        <authorList>
            <person name="Krishna G."/>
            <person name="Summeta K."/>
            <person name="Shikha S."/>
            <person name="Prabhu P.B."/>
            <person name="Suresh K."/>
        </authorList>
    </citation>
    <scope>NUCLEOTIDE SEQUENCE [LARGE SCALE GENOMIC DNA]</scope>
    <source>
        <strain evidence="10 11">PI-S10-A1B</strain>
    </source>
</reference>
<gene>
    <name evidence="10" type="ORF">DS742_09705</name>
</gene>
<comment type="cofactor">
    <cofactor evidence="8">
        <name>tungstopterin</name>
        <dbReference type="ChEBI" id="CHEBI:30402"/>
    </cofactor>
</comment>
<protein>
    <submittedName>
        <fullName evidence="10">Aldehyde ferredoxin oxidoreductase</fullName>
    </submittedName>
</protein>
<dbReference type="InterPro" id="IPR001203">
    <property type="entry name" value="OxRdtase_Ald_Fedxn_C"/>
</dbReference>
<proteinExistence type="inferred from homology"/>
<comment type="similarity">
    <text evidence="2">Belongs to the AOR/FOR family.</text>
</comment>
<comment type="cofactor">
    <cofactor evidence="1">
        <name>[4Fe-4S] cluster</name>
        <dbReference type="ChEBI" id="CHEBI:49883"/>
    </cofactor>
</comment>
<dbReference type="InterPro" id="IPR013984">
    <property type="entry name" value="Ald_Fedxn_OxRdtase_dom2"/>
</dbReference>
<name>A0A3E2NDQ5_9FIRM</name>
<dbReference type="Gene3D" id="3.60.9.10">
    <property type="entry name" value="Aldehyde ferredoxin oxidoreductase, N-terminal domain"/>
    <property type="match status" value="1"/>
</dbReference>
<dbReference type="GO" id="GO:0016625">
    <property type="term" value="F:oxidoreductase activity, acting on the aldehyde or oxo group of donors, iron-sulfur protein as acceptor"/>
    <property type="evidence" value="ECO:0007669"/>
    <property type="project" value="InterPro"/>
</dbReference>
<keyword evidence="3" id="KW-0004">4Fe-4S</keyword>
<dbReference type="Gene3D" id="1.10.599.10">
    <property type="entry name" value="Aldehyde Ferredoxin Oxidoreductase Protein, subunit A, domain 3"/>
    <property type="match status" value="1"/>
</dbReference>
<evidence type="ECO:0000256" key="5">
    <source>
        <dbReference type="ARBA" id="ARBA00023002"/>
    </source>
</evidence>
<keyword evidence="5" id="KW-0560">Oxidoreductase</keyword>
<sequence length="686" mass="76253">MIVEDTHENQIAYINLTTGDVKLEAITRELRKNYIGGPGINTKILYDSDAAEYDALSEKNLLIFGVGPSVGTGLPASNRCTITAKSPITDAYGDSNVGGEFNVRLRAVGIDHLVFSGRSGHPVYVLIKSSGEIEILDAAGLWGMQTEKVTDLLAERHGKGSEVTCIGPAGENLVRFASVIMSKCHVAGRTGMGCVMGAKRLKAIVVERKIGKPQVFDSQQIKEIRDQWIKKCRASVILKSGSIQGTLMLIKRYHKQGALPIRNFQAADDKKVKDLYAENFLYKHETKRKACIYCPVGCAREYEIKEGRYKGEKGDRLDYGAVAGIGPLNGIFDWASILHLKNLSDNLGFDAIEGGSTIGFLLECYQRGIIKDPEKTYEFGNPDDVEELMYKICRREGIGDIAAEGAYRASIVLHAEEYAFCIRKSSSGLHSNSHLAKSLSYLTSTRGADHLKGYVFTAVFGGFFSEVVSKHIFKTKAEKNFSKVEKKGRVVCWHENYKYVIDCLGLCLFAITALPSAGAAYFNEFAEVTNAIFNMDLTDEDMYCAGERIYQLQNAFNVACGLKLEDYHWPQRKKENGVEDKFIKDTTIKVGGEEGMLPEYFRYRGLTPTGTPTVKRFQELGISMYIDKAKATEADDVISIEALLKEIGLNAELTKKENRINEIMSSLICKLMTKQDEKALRHMKNE</sequence>
<dbReference type="SMART" id="SM00790">
    <property type="entry name" value="AFOR_N"/>
    <property type="match status" value="1"/>
</dbReference>
<feature type="domain" description="Aldehyde ferredoxin oxidoreductase N-terminal" evidence="9">
    <location>
        <begin position="7"/>
        <end position="210"/>
    </location>
</feature>
<dbReference type="PANTHER" id="PTHR30038">
    <property type="entry name" value="ALDEHYDE FERREDOXIN OXIDOREDUCTASE"/>
    <property type="match status" value="1"/>
</dbReference>
<dbReference type="InterPro" id="IPR013983">
    <property type="entry name" value="Ald_Fedxn_OxRdtase_N"/>
</dbReference>
<evidence type="ECO:0000256" key="8">
    <source>
        <dbReference type="ARBA" id="ARBA00049934"/>
    </source>
</evidence>
<dbReference type="GO" id="GO:0046872">
    <property type="term" value="F:metal ion binding"/>
    <property type="evidence" value="ECO:0007669"/>
    <property type="project" value="UniProtKB-KW"/>
</dbReference>
<evidence type="ECO:0000256" key="7">
    <source>
        <dbReference type="ARBA" id="ARBA00023014"/>
    </source>
</evidence>
<dbReference type="GO" id="GO:0051539">
    <property type="term" value="F:4 iron, 4 sulfur cluster binding"/>
    <property type="evidence" value="ECO:0007669"/>
    <property type="project" value="UniProtKB-KW"/>
</dbReference>
<keyword evidence="7" id="KW-0411">Iron-sulfur</keyword>
<keyword evidence="4" id="KW-0479">Metal-binding</keyword>
<dbReference type="AlphaFoldDB" id="A0A3E2NDQ5"/>
<dbReference type="SUPFAM" id="SSF56228">
    <property type="entry name" value="Aldehyde ferredoxin oxidoreductase, N-terminal domain"/>
    <property type="match status" value="1"/>
</dbReference>
<dbReference type="InterPro" id="IPR013985">
    <property type="entry name" value="Ald_Fedxn_OxRdtase_dom3"/>
</dbReference>
<dbReference type="Pfam" id="PF02730">
    <property type="entry name" value="AFOR_N"/>
    <property type="match status" value="1"/>
</dbReference>
<dbReference type="Proteomes" id="UP000260680">
    <property type="component" value="Unassembled WGS sequence"/>
</dbReference>